<keyword evidence="1" id="KW-0472">Membrane</keyword>
<keyword evidence="3" id="KW-1185">Reference proteome</keyword>
<reference evidence="2 3" key="1">
    <citation type="journal article" date="2021" name="BMC Genomics">
        <title>Datura genome reveals duplications of psychoactive alkaloid biosynthetic genes and high mutation rate following tissue culture.</title>
        <authorList>
            <person name="Rajewski A."/>
            <person name="Carter-House D."/>
            <person name="Stajich J."/>
            <person name="Litt A."/>
        </authorList>
    </citation>
    <scope>NUCLEOTIDE SEQUENCE [LARGE SCALE GENOMIC DNA]</scope>
    <source>
        <strain evidence="2">AR-01</strain>
    </source>
</reference>
<evidence type="ECO:0000313" key="3">
    <source>
        <dbReference type="Proteomes" id="UP000823775"/>
    </source>
</evidence>
<protein>
    <submittedName>
        <fullName evidence="2">Uncharacterized protein</fullName>
    </submittedName>
</protein>
<accession>A0ABS8SRW8</accession>
<proteinExistence type="predicted"/>
<keyword evidence="1" id="KW-0812">Transmembrane</keyword>
<dbReference type="Proteomes" id="UP000823775">
    <property type="component" value="Unassembled WGS sequence"/>
</dbReference>
<evidence type="ECO:0000313" key="2">
    <source>
        <dbReference type="EMBL" id="MCD7461771.1"/>
    </source>
</evidence>
<feature type="transmembrane region" description="Helical" evidence="1">
    <location>
        <begin position="6"/>
        <end position="27"/>
    </location>
</feature>
<name>A0ABS8SRW8_DATST</name>
<evidence type="ECO:0000256" key="1">
    <source>
        <dbReference type="SAM" id="Phobius"/>
    </source>
</evidence>
<dbReference type="EMBL" id="JACEIK010000754">
    <property type="protein sequence ID" value="MCD7461771.1"/>
    <property type="molecule type" value="Genomic_DNA"/>
</dbReference>
<gene>
    <name evidence="2" type="ORF">HAX54_047089</name>
</gene>
<organism evidence="2 3">
    <name type="scientific">Datura stramonium</name>
    <name type="common">Jimsonweed</name>
    <name type="synonym">Common thornapple</name>
    <dbReference type="NCBI Taxonomy" id="4076"/>
    <lineage>
        <taxon>Eukaryota</taxon>
        <taxon>Viridiplantae</taxon>
        <taxon>Streptophyta</taxon>
        <taxon>Embryophyta</taxon>
        <taxon>Tracheophyta</taxon>
        <taxon>Spermatophyta</taxon>
        <taxon>Magnoliopsida</taxon>
        <taxon>eudicotyledons</taxon>
        <taxon>Gunneridae</taxon>
        <taxon>Pentapetalae</taxon>
        <taxon>asterids</taxon>
        <taxon>lamiids</taxon>
        <taxon>Solanales</taxon>
        <taxon>Solanaceae</taxon>
        <taxon>Solanoideae</taxon>
        <taxon>Datureae</taxon>
        <taxon>Datura</taxon>
    </lineage>
</organism>
<feature type="non-terminal residue" evidence="2">
    <location>
        <position position="80"/>
    </location>
</feature>
<feature type="transmembrane region" description="Helical" evidence="1">
    <location>
        <begin position="58"/>
        <end position="79"/>
    </location>
</feature>
<sequence>MDSLFMFTIVAYFALWLVGIGDVVDVLSGKNRDVKAKSIITLAIVDGETPTIVMGFSWAPFLIFSIRLYTLLVTISSAIF</sequence>
<comment type="caution">
    <text evidence="2">The sequence shown here is derived from an EMBL/GenBank/DDBJ whole genome shotgun (WGS) entry which is preliminary data.</text>
</comment>
<keyword evidence="1" id="KW-1133">Transmembrane helix</keyword>